<dbReference type="PANTHER" id="PTHR30629">
    <property type="entry name" value="PROPHAGE INTEGRASE"/>
    <property type="match status" value="1"/>
</dbReference>
<reference evidence="5" key="1">
    <citation type="submission" date="2006-12" db="EMBL/GenBank/DDBJ databases">
        <title>Complete sequence of chromosome 1 of Verminephrobacter eiseniae EF01-2.</title>
        <authorList>
            <person name="Copeland A."/>
            <person name="Lucas S."/>
            <person name="Lapidus A."/>
            <person name="Barry K."/>
            <person name="Detter J.C."/>
            <person name="Glavina del Rio T."/>
            <person name="Dalin E."/>
            <person name="Tice H."/>
            <person name="Pitluck S."/>
            <person name="Chertkov O."/>
            <person name="Brettin T."/>
            <person name="Bruce D."/>
            <person name="Han C."/>
            <person name="Tapia R."/>
            <person name="Gilna P."/>
            <person name="Schmutz J."/>
            <person name="Larimer F."/>
            <person name="Land M."/>
            <person name="Hauser L."/>
            <person name="Kyrpides N."/>
            <person name="Kim E."/>
            <person name="Stahl D."/>
            <person name="Richardson P."/>
        </authorList>
    </citation>
    <scope>NUCLEOTIDE SEQUENCE [LARGE SCALE GENOMIC DNA]</scope>
    <source>
        <strain evidence="5">EF01-2</strain>
    </source>
</reference>
<sequence>MIFNGKFFHAVAPRPRQVQACWRVLEGSLAGSSHRIHFPTAIRNPDPPNTAGGWAMTGFTQNVSDRTLRAWLNAGPVNKGIGGGLIFFAKEASARQGQATWILRYRIGNRRPEKVLGRYPDITLKEARELARRDRALVQQGIDVSAKKRLEKPKALEMEDVRVLGQVWYERHILKKIKNPAVVERVPRRRDGLAGRGDGVLGQQ</sequence>
<evidence type="ECO:0000256" key="1">
    <source>
        <dbReference type="ARBA" id="ARBA00008857"/>
    </source>
</evidence>
<dbReference type="Pfam" id="PF13356">
    <property type="entry name" value="Arm-DNA-bind_3"/>
    <property type="match status" value="1"/>
</dbReference>
<gene>
    <name evidence="4" type="ordered locus">Veis_4175</name>
</gene>
<dbReference type="GO" id="GO:0015074">
    <property type="term" value="P:DNA integration"/>
    <property type="evidence" value="ECO:0007669"/>
    <property type="project" value="UniProtKB-KW"/>
</dbReference>
<evidence type="ECO:0000313" key="4">
    <source>
        <dbReference type="EMBL" id="ABM59880.1"/>
    </source>
</evidence>
<dbReference type="EMBL" id="CP000542">
    <property type="protein sequence ID" value="ABM59880.1"/>
    <property type="molecule type" value="Genomic_DNA"/>
</dbReference>
<evidence type="ECO:0000259" key="3">
    <source>
        <dbReference type="Pfam" id="PF13356"/>
    </source>
</evidence>
<dbReference type="Gene3D" id="3.30.160.390">
    <property type="entry name" value="Integrase, DNA-binding domain"/>
    <property type="match status" value="1"/>
</dbReference>
<dbReference type="HOGENOM" id="CLU_1342776_0_0_4"/>
<dbReference type="STRING" id="391735.Veis_4175"/>
<accession>A1WQH3</accession>
<protein>
    <recommendedName>
        <fullName evidence="3">Integrase DNA-binding domain-containing protein</fullName>
    </recommendedName>
</protein>
<dbReference type="PANTHER" id="PTHR30629:SF2">
    <property type="entry name" value="PROPHAGE INTEGRASE INTS-RELATED"/>
    <property type="match status" value="1"/>
</dbReference>
<feature type="domain" description="Integrase DNA-binding" evidence="3">
    <location>
        <begin position="81"/>
        <end position="149"/>
    </location>
</feature>
<proteinExistence type="inferred from homology"/>
<keyword evidence="5" id="KW-1185">Reference proteome</keyword>
<name>A1WQH3_VEREI</name>
<dbReference type="InterPro" id="IPR050808">
    <property type="entry name" value="Phage_Integrase"/>
</dbReference>
<keyword evidence="2" id="KW-0229">DNA integration</keyword>
<dbReference type="eggNOG" id="COG0582">
    <property type="taxonomic scope" value="Bacteria"/>
</dbReference>
<organism evidence="4 5">
    <name type="scientific">Verminephrobacter eiseniae (strain EF01-2)</name>
    <dbReference type="NCBI Taxonomy" id="391735"/>
    <lineage>
        <taxon>Bacteria</taxon>
        <taxon>Pseudomonadati</taxon>
        <taxon>Pseudomonadota</taxon>
        <taxon>Betaproteobacteria</taxon>
        <taxon>Burkholderiales</taxon>
        <taxon>Comamonadaceae</taxon>
        <taxon>Verminephrobacter</taxon>
    </lineage>
</organism>
<comment type="similarity">
    <text evidence="1">Belongs to the 'phage' integrase family.</text>
</comment>
<dbReference type="Proteomes" id="UP000000374">
    <property type="component" value="Chromosome"/>
</dbReference>
<dbReference type="InterPro" id="IPR038488">
    <property type="entry name" value="Integrase_DNA-bd_sf"/>
</dbReference>
<dbReference type="AlphaFoldDB" id="A1WQH3"/>
<dbReference type="KEGG" id="vei:Veis_4175"/>
<dbReference type="InterPro" id="IPR025166">
    <property type="entry name" value="Integrase_DNA_bind_dom"/>
</dbReference>
<evidence type="ECO:0000313" key="5">
    <source>
        <dbReference type="Proteomes" id="UP000000374"/>
    </source>
</evidence>
<evidence type="ECO:0000256" key="2">
    <source>
        <dbReference type="ARBA" id="ARBA00022908"/>
    </source>
</evidence>